<accession>A0A515EQW7</accession>
<keyword evidence="2" id="KW-1185">Reference proteome</keyword>
<reference evidence="2" key="1">
    <citation type="submission" date="2019-02" db="EMBL/GenBank/DDBJ databases">
        <title>Complete genome sequence of Rhodoferax sp. Gr-4.</title>
        <authorList>
            <person name="Jin L."/>
        </authorList>
    </citation>
    <scope>NUCLEOTIDE SEQUENCE [LARGE SCALE GENOMIC DNA]</scope>
    <source>
        <strain evidence="2">Gr-4</strain>
    </source>
</reference>
<dbReference type="Proteomes" id="UP000317365">
    <property type="component" value="Chromosome"/>
</dbReference>
<dbReference type="RefSeq" id="WP_142812216.1">
    <property type="nucleotide sequence ID" value="NZ_CP036282.1"/>
</dbReference>
<dbReference type="SUPFAM" id="SSF55486">
    <property type="entry name" value="Metalloproteases ('zincins'), catalytic domain"/>
    <property type="match status" value="1"/>
</dbReference>
<dbReference type="GO" id="GO:0004177">
    <property type="term" value="F:aminopeptidase activity"/>
    <property type="evidence" value="ECO:0007669"/>
    <property type="project" value="TreeGrafter"/>
</dbReference>
<name>A0A515EQW7_9BURK</name>
<dbReference type="GO" id="GO:0005829">
    <property type="term" value="C:cytosol"/>
    <property type="evidence" value="ECO:0007669"/>
    <property type="project" value="TreeGrafter"/>
</dbReference>
<dbReference type="Gene3D" id="1.10.472.150">
    <property type="entry name" value="Glucose-regulated metallo-peptidase M90, N-terminal domain"/>
    <property type="match status" value="1"/>
</dbReference>
<dbReference type="CDD" id="cd20169">
    <property type="entry name" value="Peptidase_M90_mtfA"/>
    <property type="match status" value="1"/>
</dbReference>
<evidence type="ECO:0000313" key="1">
    <source>
        <dbReference type="EMBL" id="QDL55056.1"/>
    </source>
</evidence>
<dbReference type="GO" id="GO:0008237">
    <property type="term" value="F:metallopeptidase activity"/>
    <property type="evidence" value="ECO:0007669"/>
    <property type="project" value="InterPro"/>
</dbReference>
<dbReference type="Pfam" id="PF06167">
    <property type="entry name" value="Peptidase_M90"/>
    <property type="match status" value="1"/>
</dbReference>
<organism evidence="1 2">
    <name type="scientific">Rhodoferax aquaticus</name>
    <dbReference type="NCBI Taxonomy" id="2527691"/>
    <lineage>
        <taxon>Bacteria</taxon>
        <taxon>Pseudomonadati</taxon>
        <taxon>Pseudomonadota</taxon>
        <taxon>Betaproteobacteria</taxon>
        <taxon>Burkholderiales</taxon>
        <taxon>Comamonadaceae</taxon>
        <taxon>Rhodoferax</taxon>
    </lineage>
</organism>
<dbReference type="InterPro" id="IPR010384">
    <property type="entry name" value="MtfA_fam"/>
</dbReference>
<evidence type="ECO:0000313" key="2">
    <source>
        <dbReference type="Proteomes" id="UP000317365"/>
    </source>
</evidence>
<dbReference type="KEGG" id="rhg:EXZ61_13255"/>
<dbReference type="PANTHER" id="PTHR30164:SF2">
    <property type="entry name" value="PROTEIN MTFA"/>
    <property type="match status" value="1"/>
</dbReference>
<gene>
    <name evidence="1" type="ORF">EXZ61_13255</name>
</gene>
<dbReference type="Gene3D" id="3.40.390.10">
    <property type="entry name" value="Collagenase (Catalytic Domain)"/>
    <property type="match status" value="1"/>
</dbReference>
<protein>
    <submittedName>
        <fullName evidence="1">Zinc-dependent peptidase</fullName>
    </submittedName>
</protein>
<sequence length="275" mass="30422">MAIYLLGLFALCIILGIAGQPLWKTYQRKRWAQHPFPAHWRKILRKRVPLVGRLPTHLQLQLKKHMQAFIAEKPFIACGGLRLTEEMRVVIAAQACLLVLNRSLAHFDHVRQILVYPAAFAVDRVSTDGAGVQQEHRQALAGESWSQGQVILSWQDALEGAAEPSDGRNVVIHEFAHQLDQENGAAHGAPPPSVGNTAHDPVRWQRVMGAAFSDLQLAATQGHATLLNHYGAQDPAEFFAVASETFFEQGAALQSDNVALYQALKAYYQVDPAAW</sequence>
<dbReference type="AlphaFoldDB" id="A0A515EQW7"/>
<dbReference type="InterPro" id="IPR024079">
    <property type="entry name" value="MetalloPept_cat_dom_sf"/>
</dbReference>
<reference evidence="2" key="2">
    <citation type="journal article" date="2020" name="Int. J. Syst. Evol. Microbiol.">
        <title>Genomic insights into a novel species Rhodoferax aquaticus sp. nov., isolated from freshwater.</title>
        <authorList>
            <person name="Li T."/>
            <person name="Zhuo Y."/>
            <person name="Jin C.Z."/>
            <person name="Wu X."/>
            <person name="Ko S.R."/>
            <person name="Jin F.J."/>
            <person name="Ahn C.Y."/>
            <person name="Oh H.M."/>
            <person name="Lee H.G."/>
            <person name="Jin L."/>
        </authorList>
    </citation>
    <scope>NUCLEOTIDE SEQUENCE [LARGE SCALE GENOMIC DNA]</scope>
    <source>
        <strain evidence="2">Gr-4</strain>
    </source>
</reference>
<proteinExistence type="predicted"/>
<dbReference type="InterPro" id="IPR042252">
    <property type="entry name" value="MtfA_N"/>
</dbReference>
<dbReference type="PANTHER" id="PTHR30164">
    <property type="entry name" value="MTFA PEPTIDASE"/>
    <property type="match status" value="1"/>
</dbReference>
<dbReference type="EMBL" id="CP036282">
    <property type="protein sequence ID" value="QDL55056.1"/>
    <property type="molecule type" value="Genomic_DNA"/>
</dbReference>